<feature type="compositionally biased region" description="Basic and acidic residues" evidence="1">
    <location>
        <begin position="211"/>
        <end position="245"/>
    </location>
</feature>
<sequence length="260" mass="29055">MAFISQKSLNFKTVILGRVSQLRPLYPIGYEKFDIHFSEIPGEIRSKYYRLQQESEKVFSLYLTAYLKVEPDQQAEKIVVAAGARDVQILLVQETIPTFSYAFCPTSSAALATFLKAPVTHVAPVRTYRFFIIAVCSDAAIADMYQVSEKTISAIAASEQTAIMKNRYVLTGATWVTGAFRKVAKAAEEEKVGMAEEEDKRKVVDEFARVHLSESPKAPSSKEEEVHEPKLSDSPEPKESEHHEPQQQQQSSQPVGPAQP</sequence>
<proteinExistence type="predicted"/>
<name>Q2A982_BRAOL</name>
<protein>
    <submittedName>
        <fullName evidence="2">Uncharacterized protein</fullName>
    </submittedName>
</protein>
<gene>
    <name evidence="2" type="ORF">40.t00078</name>
</gene>
<evidence type="ECO:0000256" key="1">
    <source>
        <dbReference type="SAM" id="MobiDB-lite"/>
    </source>
</evidence>
<accession>Q2A982</accession>
<feature type="region of interest" description="Disordered" evidence="1">
    <location>
        <begin position="211"/>
        <end position="260"/>
    </location>
</feature>
<evidence type="ECO:0000313" key="2">
    <source>
        <dbReference type="EMBL" id="ABD65185.1"/>
    </source>
</evidence>
<reference evidence="2" key="1">
    <citation type="submission" date="2006-03" db="EMBL/GenBank/DDBJ databases">
        <title>Comparative genomics of Brassica oleracea and Arabidopsis thaliana reveals gene loss, fragmentation and dispersal following polyploidy.</title>
        <authorList>
            <person name="Town C.D."/>
            <person name="Cheung F."/>
            <person name="Maiti R."/>
            <person name="Crabtree J."/>
            <person name="Haas B.J."/>
            <person name="Wortman J.R."/>
            <person name="Hine E.E."/>
            <person name="Althoff R."/>
            <person name="Arbogast T."/>
            <person name="Tallon L.J."/>
            <person name="Teresa U.T."/>
            <person name="Trick M."/>
            <person name="Bancroft I."/>
        </authorList>
    </citation>
    <scope>NUCLEOTIDE SEQUENCE</scope>
</reference>
<organism evidence="2">
    <name type="scientific">Brassica oleracea</name>
    <name type="common">Wild cabbage</name>
    <dbReference type="NCBI Taxonomy" id="3712"/>
    <lineage>
        <taxon>Eukaryota</taxon>
        <taxon>Viridiplantae</taxon>
        <taxon>Streptophyta</taxon>
        <taxon>Embryophyta</taxon>
        <taxon>Tracheophyta</taxon>
        <taxon>Spermatophyta</taxon>
        <taxon>Magnoliopsida</taxon>
        <taxon>eudicotyledons</taxon>
        <taxon>Gunneridae</taxon>
        <taxon>Pentapetalae</taxon>
        <taxon>rosids</taxon>
        <taxon>malvids</taxon>
        <taxon>Brassicales</taxon>
        <taxon>Brassicaceae</taxon>
        <taxon>Brassiceae</taxon>
        <taxon>Brassica</taxon>
    </lineage>
</organism>
<dbReference type="EMBL" id="AC183498">
    <property type="protein sequence ID" value="ABD65185.1"/>
    <property type="molecule type" value="Genomic_DNA"/>
</dbReference>
<dbReference type="ExpressionAtlas" id="Q2A982">
    <property type="expression patterns" value="baseline"/>
</dbReference>
<dbReference type="AlphaFoldDB" id="Q2A982"/>